<dbReference type="PANTHER" id="PTHR11215">
    <property type="entry name" value="METAL DEPENDENT HYDROLASE - RELATED"/>
    <property type="match status" value="1"/>
</dbReference>
<dbReference type="EMBL" id="CAJVPS010002330">
    <property type="protein sequence ID" value="CAG8565773.1"/>
    <property type="molecule type" value="Genomic_DNA"/>
</dbReference>
<comment type="similarity">
    <text evidence="1">Belongs to the MYG1 family.</text>
</comment>
<evidence type="ECO:0000256" key="1">
    <source>
        <dbReference type="ARBA" id="ARBA00010105"/>
    </source>
</evidence>
<dbReference type="GO" id="GO:0005634">
    <property type="term" value="C:nucleus"/>
    <property type="evidence" value="ECO:0007669"/>
    <property type="project" value="TreeGrafter"/>
</dbReference>
<gene>
    <name evidence="2" type="ORF">ALEPTO_LOCUS6574</name>
</gene>
<dbReference type="PANTHER" id="PTHR11215:SF1">
    <property type="entry name" value="MYG1 EXONUCLEASE"/>
    <property type="match status" value="1"/>
</dbReference>
<accession>A0A9N9BH94</accession>
<name>A0A9N9BH94_9GLOM</name>
<evidence type="ECO:0000313" key="3">
    <source>
        <dbReference type="Proteomes" id="UP000789508"/>
    </source>
</evidence>
<dbReference type="InterPro" id="IPR003226">
    <property type="entry name" value="MYG1_exonuclease"/>
</dbReference>
<sequence>MQDFSVMIIIPNLVIHYSDEALAVFMLRQTQTYKDSTIIRTRDQQKLDECDIVVDVGGVYDPEKNRYDHHQRGFFETFSPQHSIKLSSAGLIYKHFGKEIIGTRLNLNPADPKLELLYQKAYEDLIEGLDAQDNGINRYPEECQAKYKDLTNLPQQVARLNPWWNTENPDIDGQFYKAVELTGSEFYNLIDYLGLAWLPAREIVMKAFEKRFEIDKSGRILVLDMFCPWKAHLLDLEKEKNIANDENILYVLYPDDSENWRVQCVPVTLEAFNSRKPLPEEWLGLRDAELSEKAKIEECIFVHMSGFIGGNKTKDGALEMAKKALKS</sequence>
<dbReference type="OrthoDB" id="10265310at2759"/>
<organism evidence="2 3">
    <name type="scientific">Ambispora leptoticha</name>
    <dbReference type="NCBI Taxonomy" id="144679"/>
    <lineage>
        <taxon>Eukaryota</taxon>
        <taxon>Fungi</taxon>
        <taxon>Fungi incertae sedis</taxon>
        <taxon>Mucoromycota</taxon>
        <taxon>Glomeromycotina</taxon>
        <taxon>Glomeromycetes</taxon>
        <taxon>Archaeosporales</taxon>
        <taxon>Ambisporaceae</taxon>
        <taxon>Ambispora</taxon>
    </lineage>
</organism>
<proteinExistence type="inferred from homology"/>
<dbReference type="GO" id="GO:0005737">
    <property type="term" value="C:cytoplasm"/>
    <property type="evidence" value="ECO:0007669"/>
    <property type="project" value="TreeGrafter"/>
</dbReference>
<protein>
    <submittedName>
        <fullName evidence="2">719_t:CDS:1</fullName>
    </submittedName>
</protein>
<dbReference type="Proteomes" id="UP000789508">
    <property type="component" value="Unassembled WGS sequence"/>
</dbReference>
<evidence type="ECO:0000313" key="2">
    <source>
        <dbReference type="EMBL" id="CAG8565773.1"/>
    </source>
</evidence>
<dbReference type="Pfam" id="PF03690">
    <property type="entry name" value="MYG1_exonuc"/>
    <property type="match status" value="1"/>
</dbReference>
<reference evidence="2" key="1">
    <citation type="submission" date="2021-06" db="EMBL/GenBank/DDBJ databases">
        <authorList>
            <person name="Kallberg Y."/>
            <person name="Tangrot J."/>
            <person name="Rosling A."/>
        </authorList>
    </citation>
    <scope>NUCLEOTIDE SEQUENCE</scope>
    <source>
        <strain evidence="2">FL130A</strain>
    </source>
</reference>
<keyword evidence="3" id="KW-1185">Reference proteome</keyword>
<dbReference type="AlphaFoldDB" id="A0A9N9BH94"/>
<comment type="caution">
    <text evidence="2">The sequence shown here is derived from an EMBL/GenBank/DDBJ whole genome shotgun (WGS) entry which is preliminary data.</text>
</comment>